<comment type="caution">
    <text evidence="6">The sequence shown here is derived from an EMBL/GenBank/DDBJ whole genome shotgun (WGS) entry which is preliminary data.</text>
</comment>
<keyword evidence="1" id="KW-0963">Cytoplasm</keyword>
<dbReference type="Pfam" id="PF14520">
    <property type="entry name" value="HHH_5"/>
    <property type="match status" value="1"/>
</dbReference>
<dbReference type="GO" id="GO:0009378">
    <property type="term" value="F:four-way junction helicase activity"/>
    <property type="evidence" value="ECO:0007669"/>
    <property type="project" value="InterPro"/>
</dbReference>
<dbReference type="GO" id="GO:0006310">
    <property type="term" value="P:DNA recombination"/>
    <property type="evidence" value="ECO:0007669"/>
    <property type="project" value="InterPro"/>
</dbReference>
<feature type="domain" description="DNA helicase Holliday junction RuvA type" evidence="5">
    <location>
        <begin position="1"/>
        <end position="61"/>
    </location>
</feature>
<keyword evidence="4" id="KW-0234">DNA repair</keyword>
<feature type="non-terminal residue" evidence="6">
    <location>
        <position position="159"/>
    </location>
</feature>
<dbReference type="InterPro" id="IPR012340">
    <property type="entry name" value="NA-bd_OB-fold"/>
</dbReference>
<evidence type="ECO:0000256" key="4">
    <source>
        <dbReference type="ARBA" id="ARBA00023204"/>
    </source>
</evidence>
<dbReference type="GO" id="GO:0006281">
    <property type="term" value="P:DNA repair"/>
    <property type="evidence" value="ECO:0007669"/>
    <property type="project" value="UniProtKB-KW"/>
</dbReference>
<name>X1G6N0_9ZZZZ</name>
<reference evidence="6" key="1">
    <citation type="journal article" date="2014" name="Front. Microbiol.">
        <title>High frequency of phylogenetically diverse reductive dehalogenase-homologous genes in deep subseafloor sedimentary metagenomes.</title>
        <authorList>
            <person name="Kawai M."/>
            <person name="Futagami T."/>
            <person name="Toyoda A."/>
            <person name="Takaki Y."/>
            <person name="Nishi S."/>
            <person name="Hori S."/>
            <person name="Arai W."/>
            <person name="Tsubouchi T."/>
            <person name="Morono Y."/>
            <person name="Uchiyama I."/>
            <person name="Ito T."/>
            <person name="Fujiyama A."/>
            <person name="Inagaki F."/>
            <person name="Takami H."/>
        </authorList>
    </citation>
    <scope>NUCLEOTIDE SEQUENCE</scope>
    <source>
        <strain evidence="6">Expedition CK06-06</strain>
    </source>
</reference>
<dbReference type="GO" id="GO:0003677">
    <property type="term" value="F:DNA binding"/>
    <property type="evidence" value="ECO:0007669"/>
    <property type="project" value="UniProtKB-KW"/>
</dbReference>
<dbReference type="NCBIfam" id="TIGR00084">
    <property type="entry name" value="ruvA"/>
    <property type="match status" value="1"/>
</dbReference>
<dbReference type="SUPFAM" id="SSF47781">
    <property type="entry name" value="RuvA domain 2-like"/>
    <property type="match status" value="1"/>
</dbReference>
<evidence type="ECO:0000256" key="3">
    <source>
        <dbReference type="ARBA" id="ARBA00023125"/>
    </source>
</evidence>
<evidence type="ECO:0000256" key="1">
    <source>
        <dbReference type="ARBA" id="ARBA00022490"/>
    </source>
</evidence>
<dbReference type="EMBL" id="BARU01000193">
    <property type="protein sequence ID" value="GAH28668.1"/>
    <property type="molecule type" value="Genomic_DNA"/>
</dbReference>
<organism evidence="6">
    <name type="scientific">marine sediment metagenome</name>
    <dbReference type="NCBI Taxonomy" id="412755"/>
    <lineage>
        <taxon>unclassified sequences</taxon>
        <taxon>metagenomes</taxon>
        <taxon>ecological metagenomes</taxon>
    </lineage>
</organism>
<gene>
    <name evidence="6" type="ORF">S03H2_00801</name>
</gene>
<dbReference type="SUPFAM" id="SSF50249">
    <property type="entry name" value="Nucleic acid-binding proteins"/>
    <property type="match status" value="1"/>
</dbReference>
<dbReference type="InterPro" id="IPR000085">
    <property type="entry name" value="RuvA"/>
</dbReference>
<sequence length="159" mass="17811">MISFLEGIVDTVGVSYLVLNTNGIGYQINIPAYNNLFLKIGDKTKIYTYLYLREDKIMLYGFLTKEEENFFELLISTPGVGPKVGLNILSKMTPDDFGKAILQEDLDSITAIVGIGNKLAKKIVLELKEKISKITFLEAGVEKTFRFENISYAIDALKV</sequence>
<keyword evidence="3" id="KW-0238">DNA-binding</keyword>
<dbReference type="GO" id="GO:0005524">
    <property type="term" value="F:ATP binding"/>
    <property type="evidence" value="ECO:0007669"/>
    <property type="project" value="InterPro"/>
</dbReference>
<keyword evidence="2" id="KW-0227">DNA damage</keyword>
<evidence type="ECO:0000259" key="5">
    <source>
        <dbReference type="Pfam" id="PF01330"/>
    </source>
</evidence>
<dbReference type="HAMAP" id="MF_00031">
    <property type="entry name" value="DNA_HJ_migration_RuvA"/>
    <property type="match status" value="1"/>
</dbReference>
<accession>X1G6N0</accession>
<dbReference type="Gene3D" id="2.40.50.140">
    <property type="entry name" value="Nucleic acid-binding proteins"/>
    <property type="match status" value="1"/>
</dbReference>
<dbReference type="InterPro" id="IPR013849">
    <property type="entry name" value="DNA_helicase_Holl-junc_RuvA_I"/>
</dbReference>
<dbReference type="AlphaFoldDB" id="X1G6N0"/>
<dbReference type="Pfam" id="PF01330">
    <property type="entry name" value="RuvA_N"/>
    <property type="match status" value="1"/>
</dbReference>
<protein>
    <recommendedName>
        <fullName evidence="5">DNA helicase Holliday junction RuvA type domain-containing protein</fullName>
    </recommendedName>
</protein>
<dbReference type="Gene3D" id="1.10.150.20">
    <property type="entry name" value="5' to 3' exonuclease, C-terminal subdomain"/>
    <property type="match status" value="1"/>
</dbReference>
<evidence type="ECO:0000256" key="2">
    <source>
        <dbReference type="ARBA" id="ARBA00022763"/>
    </source>
</evidence>
<dbReference type="InterPro" id="IPR010994">
    <property type="entry name" value="RuvA_2-like"/>
</dbReference>
<proteinExistence type="inferred from homology"/>
<evidence type="ECO:0000313" key="6">
    <source>
        <dbReference type="EMBL" id="GAH28668.1"/>
    </source>
</evidence>